<evidence type="ECO:0000259" key="5">
    <source>
        <dbReference type="Pfam" id="PF04542"/>
    </source>
</evidence>
<dbReference type="InterPro" id="IPR013249">
    <property type="entry name" value="RNA_pol_sigma70_r4_t2"/>
</dbReference>
<evidence type="ECO:0000259" key="6">
    <source>
        <dbReference type="Pfam" id="PF08281"/>
    </source>
</evidence>
<keyword evidence="3" id="KW-0731">Sigma factor</keyword>
<organism evidence="7 8">
    <name type="scientific">Natronospira bacteriovora</name>
    <dbReference type="NCBI Taxonomy" id="3069753"/>
    <lineage>
        <taxon>Bacteria</taxon>
        <taxon>Pseudomonadati</taxon>
        <taxon>Pseudomonadota</taxon>
        <taxon>Gammaproteobacteria</taxon>
        <taxon>Natronospirales</taxon>
        <taxon>Natronospiraceae</taxon>
        <taxon>Natronospira</taxon>
    </lineage>
</organism>
<dbReference type="SUPFAM" id="SSF88659">
    <property type="entry name" value="Sigma3 and sigma4 domains of RNA polymerase sigma factors"/>
    <property type="match status" value="1"/>
</dbReference>
<dbReference type="InterPro" id="IPR014284">
    <property type="entry name" value="RNA_pol_sigma-70_dom"/>
</dbReference>
<dbReference type="InterPro" id="IPR013325">
    <property type="entry name" value="RNA_pol_sigma_r2"/>
</dbReference>
<dbReference type="InterPro" id="IPR036388">
    <property type="entry name" value="WH-like_DNA-bd_sf"/>
</dbReference>
<evidence type="ECO:0000313" key="7">
    <source>
        <dbReference type="EMBL" id="MDQ2070079.1"/>
    </source>
</evidence>
<dbReference type="EMBL" id="JAVDDT010000005">
    <property type="protein sequence ID" value="MDQ2070079.1"/>
    <property type="molecule type" value="Genomic_DNA"/>
</dbReference>
<name>A0ABU0W834_9GAMM</name>
<dbReference type="PANTHER" id="PTHR43133">
    <property type="entry name" value="RNA POLYMERASE ECF-TYPE SIGMA FACTO"/>
    <property type="match status" value="1"/>
</dbReference>
<feature type="domain" description="RNA polymerase sigma factor 70 region 4 type 2" evidence="6">
    <location>
        <begin position="119"/>
        <end position="168"/>
    </location>
</feature>
<keyword evidence="8" id="KW-1185">Reference proteome</keyword>
<dbReference type="InterPro" id="IPR039425">
    <property type="entry name" value="RNA_pol_sigma-70-like"/>
</dbReference>
<sequence length="186" mass="21279">MTQGFRQAIDDDTVRAAAGGDMAACERLYRSYSAPVFTLARRMLGEASAAEDALQDSFLQAFGKLSEWRGEAPFGMWLRRIVVNRCLMHLRNHWESRREPLDSVDETGARERTDEGHDLGRLLDRLDTEDRMVMWLKEVEGYSHAEIAELCGQSVSYSKSRLARAHERLRTLLAEEVRQCTQQRAS</sequence>
<dbReference type="Pfam" id="PF08281">
    <property type="entry name" value="Sigma70_r4_2"/>
    <property type="match status" value="1"/>
</dbReference>
<evidence type="ECO:0000313" key="8">
    <source>
        <dbReference type="Proteomes" id="UP001239019"/>
    </source>
</evidence>
<feature type="domain" description="RNA polymerase sigma-70 region 2" evidence="5">
    <location>
        <begin position="28"/>
        <end position="94"/>
    </location>
</feature>
<dbReference type="PANTHER" id="PTHR43133:SF46">
    <property type="entry name" value="RNA POLYMERASE SIGMA-70 FACTOR ECF SUBFAMILY"/>
    <property type="match status" value="1"/>
</dbReference>
<dbReference type="NCBIfam" id="TIGR02937">
    <property type="entry name" value="sigma70-ECF"/>
    <property type="match status" value="1"/>
</dbReference>
<dbReference type="CDD" id="cd06171">
    <property type="entry name" value="Sigma70_r4"/>
    <property type="match status" value="1"/>
</dbReference>
<evidence type="ECO:0000256" key="1">
    <source>
        <dbReference type="ARBA" id="ARBA00010641"/>
    </source>
</evidence>
<dbReference type="Pfam" id="PF04542">
    <property type="entry name" value="Sigma70_r2"/>
    <property type="match status" value="1"/>
</dbReference>
<dbReference type="RefSeq" id="WP_306728575.1">
    <property type="nucleotide sequence ID" value="NZ_JAVDDT010000005.1"/>
</dbReference>
<dbReference type="Proteomes" id="UP001239019">
    <property type="component" value="Unassembled WGS sequence"/>
</dbReference>
<reference evidence="7 8" key="1">
    <citation type="submission" date="2023-08" db="EMBL/GenBank/DDBJ databases">
        <title>Whole-genome sequencing of halo(alkali)philic microorganisms from hypersaline lakes.</title>
        <authorList>
            <person name="Sorokin D.Y."/>
            <person name="Abbas B."/>
            <person name="Merkel A.Y."/>
        </authorList>
    </citation>
    <scope>NUCLEOTIDE SEQUENCE [LARGE SCALE GENOMIC DNA]</scope>
    <source>
        <strain evidence="7 8">AB-CW4</strain>
    </source>
</reference>
<gene>
    <name evidence="7" type="ORF">RBH19_09340</name>
</gene>
<dbReference type="Gene3D" id="1.10.10.10">
    <property type="entry name" value="Winged helix-like DNA-binding domain superfamily/Winged helix DNA-binding domain"/>
    <property type="match status" value="1"/>
</dbReference>
<evidence type="ECO:0000256" key="2">
    <source>
        <dbReference type="ARBA" id="ARBA00023015"/>
    </source>
</evidence>
<dbReference type="InterPro" id="IPR013324">
    <property type="entry name" value="RNA_pol_sigma_r3/r4-like"/>
</dbReference>
<dbReference type="InterPro" id="IPR007627">
    <property type="entry name" value="RNA_pol_sigma70_r2"/>
</dbReference>
<keyword evidence="2" id="KW-0805">Transcription regulation</keyword>
<comment type="caution">
    <text evidence="7">The sequence shown here is derived from an EMBL/GenBank/DDBJ whole genome shotgun (WGS) entry which is preliminary data.</text>
</comment>
<evidence type="ECO:0000256" key="3">
    <source>
        <dbReference type="ARBA" id="ARBA00023082"/>
    </source>
</evidence>
<evidence type="ECO:0000256" key="4">
    <source>
        <dbReference type="ARBA" id="ARBA00023163"/>
    </source>
</evidence>
<accession>A0ABU0W834</accession>
<proteinExistence type="inferred from homology"/>
<keyword evidence="4" id="KW-0804">Transcription</keyword>
<comment type="similarity">
    <text evidence="1">Belongs to the sigma-70 factor family. ECF subfamily.</text>
</comment>
<dbReference type="SUPFAM" id="SSF88946">
    <property type="entry name" value="Sigma2 domain of RNA polymerase sigma factors"/>
    <property type="match status" value="1"/>
</dbReference>
<dbReference type="Gene3D" id="1.10.1740.10">
    <property type="match status" value="1"/>
</dbReference>
<protein>
    <submittedName>
        <fullName evidence="7">Sigma-70 family RNA polymerase sigma factor</fullName>
    </submittedName>
</protein>